<accession>A0A6G8IED0</accession>
<keyword evidence="18" id="KW-1185">Reference proteome</keyword>
<feature type="binding site" evidence="14">
    <location>
        <position position="215"/>
    </location>
    <ligand>
        <name>substrate</name>
    </ligand>
</feature>
<gene>
    <name evidence="17" type="primary">ribD</name>
    <name evidence="17" type="ORF">G9Q37_04400</name>
</gene>
<keyword evidence="10 12" id="KW-0560">Oxidoreductase</keyword>
<feature type="binding site" evidence="14">
    <location>
        <position position="208"/>
    </location>
    <ligand>
        <name>NADP(+)</name>
        <dbReference type="ChEBI" id="CHEBI:58349"/>
    </ligand>
</feature>
<evidence type="ECO:0000256" key="6">
    <source>
        <dbReference type="ARBA" id="ARBA00022619"/>
    </source>
</evidence>
<feature type="binding site" evidence="14">
    <location>
        <position position="162"/>
    </location>
    <ligand>
        <name>NADP(+)</name>
        <dbReference type="ChEBI" id="CHEBI:58349"/>
    </ligand>
</feature>
<evidence type="ECO:0000256" key="7">
    <source>
        <dbReference type="ARBA" id="ARBA00022723"/>
    </source>
</evidence>
<dbReference type="SUPFAM" id="SSF53927">
    <property type="entry name" value="Cytidine deaminase-like"/>
    <property type="match status" value="1"/>
</dbReference>
<dbReference type="KEGG" id="hcz:G9Q37_04400"/>
<dbReference type="PANTHER" id="PTHR38011:SF7">
    <property type="entry name" value="2,5-DIAMINO-6-RIBOSYLAMINO-4(3H)-PYRIMIDINONE 5'-PHOSPHATE REDUCTASE"/>
    <property type="match status" value="1"/>
</dbReference>
<evidence type="ECO:0000256" key="12">
    <source>
        <dbReference type="PIRNR" id="PIRNR006769"/>
    </source>
</evidence>
<feature type="binding site" evidence="14">
    <location>
        <position position="178"/>
    </location>
    <ligand>
        <name>NADP(+)</name>
        <dbReference type="ChEBI" id="CHEBI:58349"/>
    </ligand>
</feature>
<dbReference type="GO" id="GO:0008835">
    <property type="term" value="F:diaminohydroxyphosphoribosylaminopyrimidine deaminase activity"/>
    <property type="evidence" value="ECO:0007669"/>
    <property type="project" value="UniProtKB-EC"/>
</dbReference>
<sequence length="386" mass="40996">MNDEALLQRALDLAHGALALSNPNPRVGCVLARADGTVIGEGHTQRAGEAHAEVMALRQARDNGHDLRGSTAFVTLEPCSHHGRTPPCCDALVAAGVARVVVATTDPNPQVAGNGLRRLREAGVQVDLLPPGHPLSLGSRRLNIGFFSRMLRQRPWVRLKIAASLDGITALPDGQSQWITGEAARHDGHHWRARACAVLTGAGTVLEDNPRLDARVPGLVRQPHLVVIDSRLDTPTEARLFEPPAEPGRRAVWLYHAGAAPERVAALQARGAQTTALAGAGGKVDLAAVFADLARREVNEVHVEAGAKLNASLLREGQVDELLVYLAPSLLGQGAGIAPFGPLHSLDQRVALQWQALQPIGDDLRVTALVRGRDAFLSAPSTDRSA</sequence>
<feature type="binding site" evidence="14">
    <location>
        <position position="212"/>
    </location>
    <ligand>
        <name>substrate</name>
    </ligand>
</feature>
<feature type="active site" description="Proton donor" evidence="13">
    <location>
        <position position="53"/>
    </location>
</feature>
<dbReference type="InterPro" id="IPR016193">
    <property type="entry name" value="Cytidine_deaminase-like"/>
</dbReference>
<dbReference type="InterPro" id="IPR024072">
    <property type="entry name" value="DHFR-like_dom_sf"/>
</dbReference>
<evidence type="ECO:0000256" key="10">
    <source>
        <dbReference type="ARBA" id="ARBA00023002"/>
    </source>
</evidence>
<evidence type="ECO:0000256" key="15">
    <source>
        <dbReference type="PIRSR" id="PIRSR006769-3"/>
    </source>
</evidence>
<proteinExistence type="inferred from homology"/>
<dbReference type="InterPro" id="IPR016192">
    <property type="entry name" value="APOBEC/CMP_deaminase_Zn-bd"/>
</dbReference>
<dbReference type="Gene3D" id="3.40.140.10">
    <property type="entry name" value="Cytidine Deaminase, domain 2"/>
    <property type="match status" value="1"/>
</dbReference>
<comment type="catalytic activity">
    <reaction evidence="12">
        <text>2,5-diamino-6-hydroxy-4-(5-phosphoribosylamino)-pyrimidine + H2O + H(+) = 5-amino-6-(5-phospho-D-ribosylamino)uracil + NH4(+)</text>
        <dbReference type="Rhea" id="RHEA:21868"/>
        <dbReference type="ChEBI" id="CHEBI:15377"/>
        <dbReference type="ChEBI" id="CHEBI:15378"/>
        <dbReference type="ChEBI" id="CHEBI:28938"/>
        <dbReference type="ChEBI" id="CHEBI:58453"/>
        <dbReference type="ChEBI" id="CHEBI:58614"/>
        <dbReference type="EC" id="3.5.4.26"/>
    </reaction>
</comment>
<evidence type="ECO:0000313" key="17">
    <source>
        <dbReference type="EMBL" id="QIM51428.1"/>
    </source>
</evidence>
<comment type="function">
    <text evidence="1 12">Converts 2,5-diamino-6-(ribosylamino)-4(3h)-pyrimidinone 5'-phosphate into 5-amino-6-(ribosylamino)-2,4(1h,3h)-pyrimidinedione 5'-phosphate.</text>
</comment>
<comment type="cofactor">
    <cofactor evidence="12 15">
        <name>Zn(2+)</name>
        <dbReference type="ChEBI" id="CHEBI:29105"/>
    </cofactor>
    <text evidence="12 15">Binds 1 zinc ion.</text>
</comment>
<dbReference type="InterPro" id="IPR002734">
    <property type="entry name" value="RibDG_C"/>
</dbReference>
<evidence type="ECO:0000256" key="13">
    <source>
        <dbReference type="PIRSR" id="PIRSR006769-1"/>
    </source>
</evidence>
<feature type="binding site" evidence="15">
    <location>
        <position position="88"/>
    </location>
    <ligand>
        <name>Zn(2+)</name>
        <dbReference type="ChEBI" id="CHEBI:29105"/>
        <note>catalytic</note>
    </ligand>
</feature>
<comment type="catalytic activity">
    <reaction evidence="12">
        <text>5-amino-6-(5-phospho-D-ribitylamino)uracil + NADP(+) = 5-amino-6-(5-phospho-D-ribosylamino)uracil + NADPH + H(+)</text>
        <dbReference type="Rhea" id="RHEA:17845"/>
        <dbReference type="ChEBI" id="CHEBI:15378"/>
        <dbReference type="ChEBI" id="CHEBI:57783"/>
        <dbReference type="ChEBI" id="CHEBI:58349"/>
        <dbReference type="ChEBI" id="CHEBI:58421"/>
        <dbReference type="ChEBI" id="CHEBI:58453"/>
        <dbReference type="EC" id="1.1.1.193"/>
    </reaction>
</comment>
<dbReference type="GO" id="GO:0008703">
    <property type="term" value="F:5-amino-6-(5-phosphoribosylamino)uracil reductase activity"/>
    <property type="evidence" value="ECO:0007669"/>
    <property type="project" value="UniProtKB-EC"/>
</dbReference>
<feature type="domain" description="CMP/dCMP-type deaminase" evidence="16">
    <location>
        <begin position="1"/>
        <end position="127"/>
    </location>
</feature>
<feature type="binding site" evidence="14">
    <location>
        <position position="192"/>
    </location>
    <ligand>
        <name>substrate</name>
    </ligand>
</feature>
<evidence type="ECO:0000256" key="2">
    <source>
        <dbReference type="ARBA" id="ARBA00004882"/>
    </source>
</evidence>
<evidence type="ECO:0000256" key="5">
    <source>
        <dbReference type="ARBA" id="ARBA00007417"/>
    </source>
</evidence>
<dbReference type="GO" id="GO:0008270">
    <property type="term" value="F:zinc ion binding"/>
    <property type="evidence" value="ECO:0007669"/>
    <property type="project" value="InterPro"/>
</dbReference>
<dbReference type="Pfam" id="PF00383">
    <property type="entry name" value="dCMP_cyt_deam_1"/>
    <property type="match status" value="1"/>
</dbReference>
<evidence type="ECO:0000256" key="14">
    <source>
        <dbReference type="PIRSR" id="PIRSR006769-2"/>
    </source>
</evidence>
<dbReference type="PIRSF" id="PIRSF006769">
    <property type="entry name" value="RibD"/>
    <property type="match status" value="1"/>
</dbReference>
<evidence type="ECO:0000256" key="9">
    <source>
        <dbReference type="ARBA" id="ARBA00022857"/>
    </source>
</evidence>
<dbReference type="Pfam" id="PF01872">
    <property type="entry name" value="RibD_C"/>
    <property type="match status" value="1"/>
</dbReference>
<dbReference type="RefSeq" id="WP_166225107.1">
    <property type="nucleotide sequence ID" value="NZ_CP049989.1"/>
</dbReference>
<comment type="similarity">
    <text evidence="4 12">In the N-terminal section; belongs to the cytidine and deoxycytidylate deaminase family.</text>
</comment>
<comment type="similarity">
    <text evidence="5 12">In the C-terminal section; belongs to the HTP reductase family.</text>
</comment>
<evidence type="ECO:0000256" key="1">
    <source>
        <dbReference type="ARBA" id="ARBA00002151"/>
    </source>
</evidence>
<feature type="binding site" evidence="14">
    <location>
        <position position="230"/>
    </location>
    <ligand>
        <name>NADP(+)</name>
        <dbReference type="ChEBI" id="CHEBI:58349"/>
    </ligand>
</feature>
<feature type="binding site" evidence="15">
    <location>
        <position position="51"/>
    </location>
    <ligand>
        <name>Zn(2+)</name>
        <dbReference type="ChEBI" id="CHEBI:29105"/>
        <note>catalytic</note>
    </ligand>
</feature>
<dbReference type="NCBIfam" id="TIGR00326">
    <property type="entry name" value="eubact_ribD"/>
    <property type="match status" value="1"/>
</dbReference>
<keyword evidence="6 12" id="KW-0686">Riboflavin biosynthesis</keyword>
<dbReference type="CDD" id="cd01284">
    <property type="entry name" value="Riboflavin_deaminase-reductase"/>
    <property type="match status" value="1"/>
</dbReference>
<protein>
    <recommendedName>
        <fullName evidence="12">Riboflavin biosynthesis protein RibD</fullName>
    </recommendedName>
    <domain>
        <recommendedName>
            <fullName evidence="12">Diaminohydroxyphosphoribosylaminopyrimidine deaminase</fullName>
            <shortName evidence="12">DRAP deaminase</shortName>
            <ecNumber evidence="12">3.5.4.26</ecNumber>
        </recommendedName>
        <alternativeName>
            <fullName evidence="12">Riboflavin-specific deaminase</fullName>
        </alternativeName>
    </domain>
    <domain>
        <recommendedName>
            <fullName evidence="12">5-amino-6-(5-phosphoribosylamino)uracil reductase</fullName>
            <ecNumber evidence="12">1.1.1.193</ecNumber>
        </recommendedName>
        <alternativeName>
            <fullName evidence="12">HTP reductase</fullName>
        </alternativeName>
    </domain>
</protein>
<dbReference type="EC" id="1.1.1.193" evidence="12"/>
<dbReference type="GO" id="GO:0050661">
    <property type="term" value="F:NADP binding"/>
    <property type="evidence" value="ECO:0007669"/>
    <property type="project" value="InterPro"/>
</dbReference>
<dbReference type="PANTHER" id="PTHR38011">
    <property type="entry name" value="DIHYDROFOLATE REDUCTASE FAMILY PROTEIN (AFU_ORTHOLOGUE AFUA_8G06820)"/>
    <property type="match status" value="1"/>
</dbReference>
<comment type="pathway">
    <text evidence="3 12">Cofactor biosynthesis; riboflavin biosynthesis; 5-amino-6-(D-ribitylamino)uracil from GTP: step 3/4.</text>
</comment>
<dbReference type="EC" id="3.5.4.26" evidence="12"/>
<dbReference type="EMBL" id="CP049989">
    <property type="protein sequence ID" value="QIM51428.1"/>
    <property type="molecule type" value="Genomic_DNA"/>
</dbReference>
<keyword evidence="11" id="KW-0511">Multifunctional enzyme</keyword>
<feature type="binding site" evidence="14">
    <location>
        <position position="304"/>
    </location>
    <ligand>
        <name>substrate</name>
    </ligand>
</feature>
<dbReference type="SUPFAM" id="SSF53597">
    <property type="entry name" value="Dihydrofolate reductase-like"/>
    <property type="match status" value="1"/>
</dbReference>
<dbReference type="PROSITE" id="PS00903">
    <property type="entry name" value="CYT_DCMP_DEAMINASES_1"/>
    <property type="match status" value="1"/>
</dbReference>
<dbReference type="Proteomes" id="UP000503162">
    <property type="component" value="Chromosome"/>
</dbReference>
<comment type="pathway">
    <text evidence="2 12">Cofactor biosynthesis; riboflavin biosynthesis; 5-amino-6-(D-ribitylamino)uracil from GTP: step 2/4.</text>
</comment>
<dbReference type="Gene3D" id="3.40.430.10">
    <property type="entry name" value="Dihydrofolate Reductase, subunit A"/>
    <property type="match status" value="1"/>
</dbReference>
<dbReference type="InterPro" id="IPR050765">
    <property type="entry name" value="Riboflavin_Biosynth_HTPR"/>
</dbReference>
<keyword evidence="12 17" id="KW-0378">Hydrolase</keyword>
<keyword evidence="8 12" id="KW-0862">Zinc</keyword>
<dbReference type="NCBIfam" id="TIGR00227">
    <property type="entry name" value="ribD_Cterm"/>
    <property type="match status" value="1"/>
</dbReference>
<feature type="binding site" evidence="14">
    <location>
        <position position="176"/>
    </location>
    <ligand>
        <name>substrate</name>
    </ligand>
</feature>
<dbReference type="AlphaFoldDB" id="A0A6G8IED0"/>
<dbReference type="GO" id="GO:0009231">
    <property type="term" value="P:riboflavin biosynthetic process"/>
    <property type="evidence" value="ECO:0007669"/>
    <property type="project" value="UniProtKB-UniPathway"/>
</dbReference>
<dbReference type="UniPathway" id="UPA00275">
    <property type="reaction ID" value="UER00401"/>
</dbReference>
<feature type="binding site" evidence="14">
    <location>
        <position position="204"/>
    </location>
    <ligand>
        <name>NADP(+)</name>
        <dbReference type="ChEBI" id="CHEBI:58349"/>
    </ligand>
</feature>
<keyword evidence="7 12" id="KW-0479">Metal-binding</keyword>
<feature type="binding site" evidence="14">
    <location>
        <begin position="306"/>
        <end position="312"/>
    </location>
    <ligand>
        <name>NADP(+)</name>
        <dbReference type="ChEBI" id="CHEBI:58349"/>
    </ligand>
</feature>
<reference evidence="17 18" key="1">
    <citation type="submission" date="2020-03" db="EMBL/GenBank/DDBJ databases">
        <title>Hydrogenophaga sp. nov. isolated from cyanobacterial mat.</title>
        <authorList>
            <person name="Thorat V."/>
            <person name="Kirdat K."/>
            <person name="Tiwarekar B."/>
            <person name="Costa E.D."/>
            <person name="Yadav A."/>
        </authorList>
    </citation>
    <scope>NUCLEOTIDE SEQUENCE [LARGE SCALE GENOMIC DNA]</scope>
    <source>
        <strain evidence="17 18">BA0156</strain>
    </source>
</reference>
<feature type="binding site" evidence="15">
    <location>
        <position position="79"/>
    </location>
    <ligand>
        <name>Zn(2+)</name>
        <dbReference type="ChEBI" id="CHEBI:29105"/>
        <note>catalytic</note>
    </ligand>
</feature>
<keyword evidence="9 12" id="KW-0521">NADP</keyword>
<evidence type="ECO:0000256" key="3">
    <source>
        <dbReference type="ARBA" id="ARBA00004910"/>
    </source>
</evidence>
<evidence type="ECO:0000256" key="4">
    <source>
        <dbReference type="ARBA" id="ARBA00005259"/>
    </source>
</evidence>
<dbReference type="PROSITE" id="PS51747">
    <property type="entry name" value="CYT_DCMP_DEAMINASES_2"/>
    <property type="match status" value="1"/>
</dbReference>
<dbReference type="InterPro" id="IPR011549">
    <property type="entry name" value="RibD_C"/>
</dbReference>
<evidence type="ECO:0000313" key="18">
    <source>
        <dbReference type="Proteomes" id="UP000503162"/>
    </source>
</evidence>
<evidence type="ECO:0000256" key="8">
    <source>
        <dbReference type="ARBA" id="ARBA00022833"/>
    </source>
</evidence>
<organism evidence="17 18">
    <name type="scientific">Hydrogenophaga crocea</name>
    <dbReference type="NCBI Taxonomy" id="2716225"/>
    <lineage>
        <taxon>Bacteria</taxon>
        <taxon>Pseudomonadati</taxon>
        <taxon>Pseudomonadota</taxon>
        <taxon>Betaproteobacteria</taxon>
        <taxon>Burkholderiales</taxon>
        <taxon>Comamonadaceae</taxon>
        <taxon>Hydrogenophaga</taxon>
    </lineage>
</organism>
<name>A0A6G8IED0_9BURK</name>
<evidence type="ECO:0000259" key="16">
    <source>
        <dbReference type="PROSITE" id="PS51747"/>
    </source>
</evidence>
<evidence type="ECO:0000256" key="11">
    <source>
        <dbReference type="ARBA" id="ARBA00023268"/>
    </source>
</evidence>
<dbReference type="InterPro" id="IPR004794">
    <property type="entry name" value="Eubact_RibD"/>
</dbReference>
<dbReference type="InterPro" id="IPR002125">
    <property type="entry name" value="CMP_dCMP_dom"/>
</dbReference>